<evidence type="ECO:0000256" key="1">
    <source>
        <dbReference type="SAM" id="MobiDB-lite"/>
    </source>
</evidence>
<dbReference type="PANTHER" id="PTHR31025:SF30">
    <property type="entry name" value="SI:DKEY-15H8.17"/>
    <property type="match status" value="1"/>
</dbReference>
<evidence type="ECO:0000313" key="3">
    <source>
        <dbReference type="Proteomes" id="UP001346869"/>
    </source>
</evidence>
<name>A0AAN7Y2J5_ELEMC</name>
<protein>
    <submittedName>
        <fullName evidence="2">Uncharacterized protein</fullName>
    </submittedName>
</protein>
<dbReference type="AlphaFoldDB" id="A0AAN7Y2J5"/>
<dbReference type="EMBL" id="JAUZQC010000003">
    <property type="protein sequence ID" value="KAK5874606.1"/>
    <property type="molecule type" value="Genomic_DNA"/>
</dbReference>
<reference evidence="2 3" key="1">
    <citation type="journal article" date="2023" name="Genes (Basel)">
        <title>Chromosome-Level Genome Assembly and Circadian Gene Repertoire of the Patagonia Blennie Eleginops maclovinus-The Closest Ancestral Proxy of Antarctic Cryonotothenioids.</title>
        <authorList>
            <person name="Cheng C.C."/>
            <person name="Rivera-Colon A.G."/>
            <person name="Minhas B.F."/>
            <person name="Wilson L."/>
            <person name="Rayamajhi N."/>
            <person name="Vargas-Chacoff L."/>
            <person name="Catchen J.M."/>
        </authorList>
    </citation>
    <scope>NUCLEOTIDE SEQUENCE [LARGE SCALE GENOMIC DNA]</scope>
    <source>
        <strain evidence="2">JMC-PN-2008</strain>
    </source>
</reference>
<feature type="region of interest" description="Disordered" evidence="1">
    <location>
        <begin position="1"/>
        <end position="48"/>
    </location>
</feature>
<sequence length="190" mass="21261">MEVVSEPSAPSSPAPSSPNTLATPQAFQPPNQLLPSPPSTAPRTSSPSQLGVPWYVDFRPNWDQVSSAIRLRVEKEERPLPDQRKAFVVVLVDQMMQHDRNPSRAMCHSVVRNIVRNHPKTFGDIGKHGDTVGDGCHSLLQQVKTRVEYKNRNNTLAQRRRQGRPRTGMEGEARLARGPVDQYGYVEIYG</sequence>
<proteinExistence type="predicted"/>
<evidence type="ECO:0000313" key="2">
    <source>
        <dbReference type="EMBL" id="KAK5874606.1"/>
    </source>
</evidence>
<dbReference type="PANTHER" id="PTHR31025">
    <property type="entry name" value="SI:CH211-196P9.1-RELATED"/>
    <property type="match status" value="1"/>
</dbReference>
<dbReference type="Proteomes" id="UP001346869">
    <property type="component" value="Unassembled WGS sequence"/>
</dbReference>
<keyword evidence="3" id="KW-1185">Reference proteome</keyword>
<gene>
    <name evidence="2" type="ORF">PBY51_019540</name>
</gene>
<reference evidence="2 3" key="2">
    <citation type="journal article" date="2023" name="Mol. Biol. Evol.">
        <title>Genomics of Secondarily Temperate Adaptation in the Only Non-Antarctic Icefish.</title>
        <authorList>
            <person name="Rivera-Colon A.G."/>
            <person name="Rayamajhi N."/>
            <person name="Minhas B.F."/>
            <person name="Madrigal G."/>
            <person name="Bilyk K.T."/>
            <person name="Yoon V."/>
            <person name="Hune M."/>
            <person name="Gregory S."/>
            <person name="Cheng C.H.C."/>
            <person name="Catchen J.M."/>
        </authorList>
    </citation>
    <scope>NUCLEOTIDE SEQUENCE [LARGE SCALE GENOMIC DNA]</scope>
    <source>
        <strain evidence="2">JMC-PN-2008</strain>
    </source>
</reference>
<organism evidence="2 3">
    <name type="scientific">Eleginops maclovinus</name>
    <name type="common">Patagonian blennie</name>
    <name type="synonym">Eleginus maclovinus</name>
    <dbReference type="NCBI Taxonomy" id="56733"/>
    <lineage>
        <taxon>Eukaryota</taxon>
        <taxon>Metazoa</taxon>
        <taxon>Chordata</taxon>
        <taxon>Craniata</taxon>
        <taxon>Vertebrata</taxon>
        <taxon>Euteleostomi</taxon>
        <taxon>Actinopterygii</taxon>
        <taxon>Neopterygii</taxon>
        <taxon>Teleostei</taxon>
        <taxon>Neoteleostei</taxon>
        <taxon>Acanthomorphata</taxon>
        <taxon>Eupercaria</taxon>
        <taxon>Perciformes</taxon>
        <taxon>Notothenioidei</taxon>
        <taxon>Eleginopidae</taxon>
        <taxon>Eleginops</taxon>
    </lineage>
</organism>
<accession>A0AAN7Y2J5</accession>
<comment type="caution">
    <text evidence="2">The sequence shown here is derived from an EMBL/GenBank/DDBJ whole genome shotgun (WGS) entry which is preliminary data.</text>
</comment>